<keyword evidence="4 6" id="KW-0964">Secreted</keyword>
<dbReference type="Proteomes" id="UP001314170">
    <property type="component" value="Unassembled WGS sequence"/>
</dbReference>
<feature type="signal peptide" evidence="6">
    <location>
        <begin position="1"/>
        <end position="20"/>
    </location>
</feature>
<proteinExistence type="inferred from homology"/>
<dbReference type="InterPro" id="IPR010264">
    <property type="entry name" value="Self-incomp_S1"/>
</dbReference>
<dbReference type="Pfam" id="PF05938">
    <property type="entry name" value="Self-incomp_S1"/>
    <property type="match status" value="1"/>
</dbReference>
<dbReference type="GO" id="GO:0005576">
    <property type="term" value="C:extracellular region"/>
    <property type="evidence" value="ECO:0007669"/>
    <property type="project" value="UniProtKB-SubCell"/>
</dbReference>
<comment type="similarity">
    <text evidence="2 6">Belongs to the plant self-incompatibility (S1) protein family.</text>
</comment>
<keyword evidence="3 6" id="KW-0713">Self-incompatibility</keyword>
<keyword evidence="8" id="KW-1185">Reference proteome</keyword>
<dbReference type="PANTHER" id="PTHR31232">
    <property type="match status" value="1"/>
</dbReference>
<dbReference type="EMBL" id="CAWUPB010000913">
    <property type="protein sequence ID" value="CAK7329210.1"/>
    <property type="molecule type" value="Genomic_DNA"/>
</dbReference>
<evidence type="ECO:0000313" key="7">
    <source>
        <dbReference type="EMBL" id="CAK7329210.1"/>
    </source>
</evidence>
<comment type="caution">
    <text evidence="7">The sequence shown here is derived from an EMBL/GenBank/DDBJ whole genome shotgun (WGS) entry which is preliminary data.</text>
</comment>
<evidence type="ECO:0000256" key="6">
    <source>
        <dbReference type="RuleBase" id="RU367044"/>
    </source>
</evidence>
<sequence length="140" mass="17039">MNTRHHFLLVLAATFYLLSCQISIATEDDFLWIWHHIYITNDLPGDPLKKLMVHCKDKTKDLGVHYLSQKEVFHFKASIDFFRRRLYFCNMQWNGKQTYIEAFKAKRDEDRCRKHCMWSVREDGFYFSNGNGNWNKEYQW</sequence>
<keyword evidence="5 6" id="KW-0732">Signal</keyword>
<evidence type="ECO:0000256" key="3">
    <source>
        <dbReference type="ARBA" id="ARBA00022471"/>
    </source>
</evidence>
<evidence type="ECO:0000256" key="1">
    <source>
        <dbReference type="ARBA" id="ARBA00004613"/>
    </source>
</evidence>
<reference evidence="7 8" key="1">
    <citation type="submission" date="2024-01" db="EMBL/GenBank/DDBJ databases">
        <authorList>
            <person name="Waweru B."/>
        </authorList>
    </citation>
    <scope>NUCLEOTIDE SEQUENCE [LARGE SCALE GENOMIC DNA]</scope>
</reference>
<dbReference type="PANTHER" id="PTHR31232:SF164">
    <property type="entry name" value="S-PROTEIN HOMOLOG"/>
    <property type="match status" value="1"/>
</dbReference>
<feature type="chain" id="PRO_5043106315" description="S-protein homolog" evidence="6">
    <location>
        <begin position="21"/>
        <end position="140"/>
    </location>
</feature>
<dbReference type="GO" id="GO:0060320">
    <property type="term" value="P:rejection of self pollen"/>
    <property type="evidence" value="ECO:0007669"/>
    <property type="project" value="UniProtKB-KW"/>
</dbReference>
<evidence type="ECO:0000256" key="2">
    <source>
        <dbReference type="ARBA" id="ARBA00005581"/>
    </source>
</evidence>
<evidence type="ECO:0000256" key="5">
    <source>
        <dbReference type="ARBA" id="ARBA00022729"/>
    </source>
</evidence>
<evidence type="ECO:0000313" key="8">
    <source>
        <dbReference type="Proteomes" id="UP001314170"/>
    </source>
</evidence>
<protein>
    <recommendedName>
        <fullName evidence="6">S-protein homolog</fullName>
    </recommendedName>
</protein>
<name>A0AAV1R8C8_9ROSI</name>
<evidence type="ECO:0000256" key="4">
    <source>
        <dbReference type="ARBA" id="ARBA00022525"/>
    </source>
</evidence>
<comment type="subcellular location">
    <subcellularLocation>
        <location evidence="1 6">Secreted</location>
    </subcellularLocation>
</comment>
<accession>A0AAV1R8C8</accession>
<organism evidence="7 8">
    <name type="scientific">Dovyalis caffra</name>
    <dbReference type="NCBI Taxonomy" id="77055"/>
    <lineage>
        <taxon>Eukaryota</taxon>
        <taxon>Viridiplantae</taxon>
        <taxon>Streptophyta</taxon>
        <taxon>Embryophyta</taxon>
        <taxon>Tracheophyta</taxon>
        <taxon>Spermatophyta</taxon>
        <taxon>Magnoliopsida</taxon>
        <taxon>eudicotyledons</taxon>
        <taxon>Gunneridae</taxon>
        <taxon>Pentapetalae</taxon>
        <taxon>rosids</taxon>
        <taxon>fabids</taxon>
        <taxon>Malpighiales</taxon>
        <taxon>Salicaceae</taxon>
        <taxon>Flacourtieae</taxon>
        <taxon>Dovyalis</taxon>
    </lineage>
</organism>
<gene>
    <name evidence="7" type="ORF">DCAF_LOCUS6959</name>
</gene>
<dbReference type="AlphaFoldDB" id="A0AAV1R8C8"/>